<gene>
    <name evidence="3" type="ORF">NAEGRDRAFT_81410</name>
</gene>
<dbReference type="OMA" id="GKFIRHI"/>
<proteinExistence type="predicted"/>
<dbReference type="eggNOG" id="KOG2177">
    <property type="taxonomic scope" value="Eukaryota"/>
</dbReference>
<evidence type="ECO:0000313" key="3">
    <source>
        <dbReference type="EMBL" id="EFC39147.1"/>
    </source>
</evidence>
<dbReference type="Gene3D" id="2.120.10.30">
    <property type="entry name" value="TolB, C-terminal domain"/>
    <property type="match status" value="2"/>
</dbReference>
<dbReference type="GO" id="GO:0061630">
    <property type="term" value="F:ubiquitin protein ligase activity"/>
    <property type="evidence" value="ECO:0007669"/>
    <property type="project" value="TreeGrafter"/>
</dbReference>
<keyword evidence="1" id="KW-0677">Repeat</keyword>
<protein>
    <submittedName>
        <fullName evidence="3">Predicted protein</fullName>
    </submittedName>
</protein>
<dbReference type="EMBL" id="GG738902">
    <property type="protein sequence ID" value="EFC39147.1"/>
    <property type="molecule type" value="Genomic_DNA"/>
</dbReference>
<dbReference type="OrthoDB" id="342730at2759"/>
<dbReference type="InterPro" id="IPR001258">
    <property type="entry name" value="NHL_repeat"/>
</dbReference>
<dbReference type="VEuPathDB" id="AmoebaDB:NAEGRDRAFT_81410"/>
<dbReference type="RefSeq" id="XP_002671891.1">
    <property type="nucleotide sequence ID" value="XM_002671845.1"/>
</dbReference>
<dbReference type="GO" id="GO:0043161">
    <property type="term" value="P:proteasome-mediated ubiquitin-dependent protein catabolic process"/>
    <property type="evidence" value="ECO:0007669"/>
    <property type="project" value="TreeGrafter"/>
</dbReference>
<feature type="repeat" description="NHL" evidence="2">
    <location>
        <begin position="218"/>
        <end position="259"/>
    </location>
</feature>
<dbReference type="Pfam" id="PF17170">
    <property type="entry name" value="DUF5128"/>
    <property type="match status" value="2"/>
</dbReference>
<dbReference type="GO" id="GO:0000209">
    <property type="term" value="P:protein polyubiquitination"/>
    <property type="evidence" value="ECO:0007669"/>
    <property type="project" value="TreeGrafter"/>
</dbReference>
<feature type="repeat" description="NHL" evidence="2">
    <location>
        <begin position="263"/>
        <end position="305"/>
    </location>
</feature>
<reference evidence="3 4" key="1">
    <citation type="journal article" date="2010" name="Cell">
        <title>The genome of Naegleria gruberi illuminates early eukaryotic versatility.</title>
        <authorList>
            <person name="Fritz-Laylin L.K."/>
            <person name="Prochnik S.E."/>
            <person name="Ginger M.L."/>
            <person name="Dacks J.B."/>
            <person name="Carpenter M.L."/>
            <person name="Field M.C."/>
            <person name="Kuo A."/>
            <person name="Paredez A."/>
            <person name="Chapman J."/>
            <person name="Pham J."/>
            <person name="Shu S."/>
            <person name="Neupane R."/>
            <person name="Cipriano M."/>
            <person name="Mancuso J."/>
            <person name="Tu H."/>
            <person name="Salamov A."/>
            <person name="Lindquist E."/>
            <person name="Shapiro H."/>
            <person name="Lucas S."/>
            <person name="Grigoriev I.V."/>
            <person name="Cande W.Z."/>
            <person name="Fulton C."/>
            <person name="Rokhsar D.S."/>
            <person name="Dawson S.C."/>
        </authorList>
    </citation>
    <scope>NUCLEOTIDE SEQUENCE [LARGE SCALE GENOMIC DNA]</scope>
    <source>
        <strain evidence="3 4">NEG-M</strain>
    </source>
</reference>
<dbReference type="GO" id="GO:0008270">
    <property type="term" value="F:zinc ion binding"/>
    <property type="evidence" value="ECO:0007669"/>
    <property type="project" value="UniProtKB-KW"/>
</dbReference>
<organism evidence="4">
    <name type="scientific">Naegleria gruberi</name>
    <name type="common">Amoeba</name>
    <dbReference type="NCBI Taxonomy" id="5762"/>
    <lineage>
        <taxon>Eukaryota</taxon>
        <taxon>Discoba</taxon>
        <taxon>Heterolobosea</taxon>
        <taxon>Tetramitia</taxon>
        <taxon>Eutetramitia</taxon>
        <taxon>Vahlkampfiidae</taxon>
        <taxon>Naegleria</taxon>
    </lineage>
</organism>
<dbReference type="GeneID" id="8858429"/>
<dbReference type="PANTHER" id="PTHR24104:SF25">
    <property type="entry name" value="PROTEIN LIN-41"/>
    <property type="match status" value="1"/>
</dbReference>
<evidence type="ECO:0000256" key="2">
    <source>
        <dbReference type="PROSITE-ProRule" id="PRU00504"/>
    </source>
</evidence>
<dbReference type="PROSITE" id="PS51125">
    <property type="entry name" value="NHL"/>
    <property type="match status" value="2"/>
</dbReference>
<sequence length="305" mass="34138">MSMHLKHEIISNHEAERATTNIVSFRLDFLHTGTIGGLPVSDQPGNFNNPIDVKISFEHHTIFVSDNGNQRIQAFDLFSQEFKYTIDTPDKPLYMAVDHKDDSLIVTCENSCVYKYSLCNDHNLLWSLESKELLSKPQGIAVDDTNGNIFVSDSKVVLVSRQGKFIRHIGGEGKGPMQFHAPNGIGISNRDNFLIVTDMKNNRVQIMSKNGDDFIYMFGKKGISNSDFLYPTGLTVDKPTGNIIVCDSSNNRIQVFSPRGEFIKSFGSKGNGPLELVNPTGLTINIRTGELYVVDNKNNRIQIYK</sequence>
<keyword evidence="4" id="KW-1185">Reference proteome</keyword>
<evidence type="ECO:0000313" key="4">
    <source>
        <dbReference type="Proteomes" id="UP000006671"/>
    </source>
</evidence>
<name>D2VVQ7_NAEGR</name>
<dbReference type="InterPro" id="IPR050952">
    <property type="entry name" value="TRIM-NHL_E3_ligases"/>
</dbReference>
<dbReference type="Proteomes" id="UP000006671">
    <property type="component" value="Unassembled WGS sequence"/>
</dbReference>
<dbReference type="SUPFAM" id="SSF63829">
    <property type="entry name" value="Calcium-dependent phosphotriesterase"/>
    <property type="match status" value="1"/>
</dbReference>
<dbReference type="AlphaFoldDB" id="D2VVQ7"/>
<dbReference type="CDD" id="cd05819">
    <property type="entry name" value="NHL"/>
    <property type="match status" value="1"/>
</dbReference>
<dbReference type="PANTHER" id="PTHR24104">
    <property type="entry name" value="E3 UBIQUITIN-PROTEIN LIGASE NHLRC1-RELATED"/>
    <property type="match status" value="1"/>
</dbReference>
<accession>D2VVQ7</accession>
<dbReference type="InterPro" id="IPR011042">
    <property type="entry name" value="6-blade_b-propeller_TolB-like"/>
</dbReference>
<dbReference type="InParanoid" id="D2VVQ7"/>
<evidence type="ECO:0000256" key="1">
    <source>
        <dbReference type="ARBA" id="ARBA00022737"/>
    </source>
</evidence>
<dbReference type="KEGG" id="ngr:NAEGRDRAFT_81410"/>